<reference evidence="1" key="1">
    <citation type="submission" date="2017-02" db="UniProtKB">
        <authorList>
            <consortium name="WormBaseParasite"/>
        </authorList>
    </citation>
    <scope>IDENTIFICATION</scope>
</reference>
<proteinExistence type="predicted"/>
<evidence type="ECO:0000313" key="1">
    <source>
        <dbReference type="WBParaSite" id="ASIM_0000812501-mRNA-1"/>
    </source>
</evidence>
<sequence>LSCAENFSSIAQYCSHMRIIHAMITCAYCGAEMESDSKRHRELFHWRRLPKPRAQTTVHVSHFTQSSDCSANNNEQEQKAMLMVRNEQP</sequence>
<protein>
    <submittedName>
        <fullName evidence="1">C2H2-type domain-containing protein</fullName>
    </submittedName>
</protein>
<accession>A0A0M3JKF2</accession>
<organism evidence="1">
    <name type="scientific">Anisakis simplex</name>
    <name type="common">Herring worm</name>
    <dbReference type="NCBI Taxonomy" id="6269"/>
    <lineage>
        <taxon>Eukaryota</taxon>
        <taxon>Metazoa</taxon>
        <taxon>Ecdysozoa</taxon>
        <taxon>Nematoda</taxon>
        <taxon>Chromadorea</taxon>
        <taxon>Rhabditida</taxon>
        <taxon>Spirurina</taxon>
        <taxon>Ascaridomorpha</taxon>
        <taxon>Ascaridoidea</taxon>
        <taxon>Anisakidae</taxon>
        <taxon>Anisakis</taxon>
        <taxon>Anisakis simplex complex</taxon>
    </lineage>
</organism>
<name>A0A0M3JKF2_ANISI</name>
<dbReference type="AlphaFoldDB" id="A0A0M3JKF2"/>
<dbReference type="WBParaSite" id="ASIM_0000812501-mRNA-1">
    <property type="protein sequence ID" value="ASIM_0000812501-mRNA-1"/>
    <property type="gene ID" value="ASIM_0000812501"/>
</dbReference>